<evidence type="ECO:0000256" key="4">
    <source>
        <dbReference type="ARBA" id="ARBA00020138"/>
    </source>
</evidence>
<dbReference type="AlphaFoldDB" id="F2C6V7"/>
<keyword evidence="6 14" id="KW-0479">Metal-binding</keyword>
<evidence type="ECO:0000256" key="10">
    <source>
        <dbReference type="ARBA" id="ARBA00022842"/>
    </source>
</evidence>
<dbReference type="PROSITE" id="PS00370">
    <property type="entry name" value="PEP_ENZYMES_PHOS_SITE"/>
    <property type="match status" value="1"/>
</dbReference>
<keyword evidence="5 18" id="KW-0808">Transferase</keyword>
<dbReference type="EMBL" id="AFBD01000003">
    <property type="protein sequence ID" value="EGF14923.1"/>
    <property type="molecule type" value="Genomic_DNA"/>
</dbReference>
<reference evidence="18 19" key="1">
    <citation type="submission" date="2011-02" db="EMBL/GenBank/DDBJ databases">
        <authorList>
            <person name="Muzny D."/>
            <person name="Qin X."/>
            <person name="Deng J."/>
            <person name="Jiang H."/>
            <person name="Liu Y."/>
            <person name="Qu J."/>
            <person name="Song X.-Z."/>
            <person name="Zhang L."/>
            <person name="Thornton R."/>
            <person name="Coyle M."/>
            <person name="Francisco L."/>
            <person name="Jackson L."/>
            <person name="Javaid M."/>
            <person name="Korchina V."/>
            <person name="Kovar C."/>
            <person name="Mata R."/>
            <person name="Mathew T."/>
            <person name="Ngo R."/>
            <person name="Nguyen L."/>
            <person name="Nguyen N."/>
            <person name="Okwuonu G."/>
            <person name="Ongeri F."/>
            <person name="Pham C."/>
            <person name="Simmons D."/>
            <person name="Wilczek-Boney K."/>
            <person name="Hale W."/>
            <person name="Jakkamsetti A."/>
            <person name="Pham P."/>
            <person name="Ruth R."/>
            <person name="San Lucas F."/>
            <person name="Warren J."/>
            <person name="Zhang J."/>
            <person name="Zhao Z."/>
            <person name="Zhou C."/>
            <person name="Zhu D."/>
            <person name="Lee S."/>
            <person name="Bess C."/>
            <person name="Blankenburg K."/>
            <person name="Forbes L."/>
            <person name="Fu Q."/>
            <person name="Gubbala S."/>
            <person name="Hirani K."/>
            <person name="Jayaseelan J.C."/>
            <person name="Lara F."/>
            <person name="Munidasa M."/>
            <person name="Palculict T."/>
            <person name="Patil S."/>
            <person name="Pu L.-L."/>
            <person name="Saada N."/>
            <person name="Tang L."/>
            <person name="Weissenberger G."/>
            <person name="Zhu Y."/>
            <person name="Hemphill L."/>
            <person name="Shang Y."/>
            <person name="Youmans B."/>
            <person name="Ayvaz T."/>
            <person name="Ross M."/>
            <person name="Santibanez J."/>
            <person name="Aqrawi P."/>
            <person name="Gross S."/>
            <person name="Joshi V."/>
            <person name="Fowler G."/>
            <person name="Nazareth L."/>
            <person name="Reid J."/>
            <person name="Worley K."/>
            <person name="Petrosino J."/>
            <person name="Highlander S."/>
            <person name="Gibbs R."/>
        </authorList>
    </citation>
    <scope>NUCLEOTIDE SEQUENCE [LARGE SCALE GENOMIC DNA]</scope>
    <source>
        <strain evidence="18 19">SK330</strain>
    </source>
</reference>
<dbReference type="InterPro" id="IPR036637">
    <property type="entry name" value="Phosphohistidine_dom_sf"/>
</dbReference>
<dbReference type="Gene3D" id="1.10.189.10">
    <property type="entry name" value="Pyruvate Phosphate Dikinase, domain 2"/>
    <property type="match status" value="1"/>
</dbReference>
<dbReference type="SUPFAM" id="SSF56059">
    <property type="entry name" value="Glutathione synthetase ATP-binding domain-like"/>
    <property type="match status" value="1"/>
</dbReference>
<feature type="active site" description="Tele-phosphohistidine intermediate" evidence="12">
    <location>
        <position position="452"/>
    </location>
</feature>
<dbReference type="Gene3D" id="3.30.470.20">
    <property type="entry name" value="ATP-grasp fold, B domain"/>
    <property type="match status" value="1"/>
</dbReference>
<feature type="binding site" evidence="13">
    <location>
        <position position="764"/>
    </location>
    <ligand>
        <name>substrate</name>
    </ligand>
</feature>
<evidence type="ECO:0000259" key="17">
    <source>
        <dbReference type="Pfam" id="PF02896"/>
    </source>
</evidence>
<feature type="domain" description="PEP-utilising enzyme C-terminal" evidence="17">
    <location>
        <begin position="515"/>
        <end position="866"/>
    </location>
</feature>
<dbReference type="InterPro" id="IPR010121">
    <property type="entry name" value="Pyruvate_phosphate_dikinase"/>
</dbReference>
<dbReference type="InterPro" id="IPR015813">
    <property type="entry name" value="Pyrv/PenolPyrv_kinase-like_dom"/>
</dbReference>
<evidence type="ECO:0000256" key="1">
    <source>
        <dbReference type="ARBA" id="ARBA00001946"/>
    </source>
</evidence>
<dbReference type="InterPro" id="IPR040442">
    <property type="entry name" value="Pyrv_kinase-like_dom_sf"/>
</dbReference>
<comment type="similarity">
    <text evidence="2">Belongs to the PEP-utilizing enzyme family.</text>
</comment>
<evidence type="ECO:0000313" key="18">
    <source>
        <dbReference type="EMBL" id="EGF14923.1"/>
    </source>
</evidence>
<feature type="binding site" evidence="13">
    <location>
        <position position="558"/>
    </location>
    <ligand>
        <name>substrate</name>
    </ligand>
</feature>
<evidence type="ECO:0000313" key="19">
    <source>
        <dbReference type="Proteomes" id="UP000005955"/>
    </source>
</evidence>
<name>F2C6V7_STRSA</name>
<keyword evidence="10 14" id="KW-0460">Magnesium</keyword>
<dbReference type="Pfam" id="PF01326">
    <property type="entry name" value="PPDK_N"/>
    <property type="match status" value="3"/>
</dbReference>
<protein>
    <recommendedName>
        <fullName evidence="4">Pyruvate, phosphate dikinase</fullName>
        <ecNumber evidence="3">2.7.9.1</ecNumber>
    </recommendedName>
    <alternativeName>
        <fullName evidence="11">Pyruvate, orthophosphate dikinase</fullName>
    </alternativeName>
</protein>
<evidence type="ECO:0000256" key="6">
    <source>
        <dbReference type="ARBA" id="ARBA00022723"/>
    </source>
</evidence>
<evidence type="ECO:0000259" key="16">
    <source>
        <dbReference type="Pfam" id="PF01326"/>
    </source>
</evidence>
<organism evidence="18 19">
    <name type="scientific">Streptococcus sanguinis SK330</name>
    <dbReference type="NCBI Taxonomy" id="888813"/>
    <lineage>
        <taxon>Bacteria</taxon>
        <taxon>Bacillati</taxon>
        <taxon>Bacillota</taxon>
        <taxon>Bacilli</taxon>
        <taxon>Lactobacillales</taxon>
        <taxon>Streptococcaceae</taxon>
        <taxon>Streptococcus</taxon>
    </lineage>
</organism>
<dbReference type="Gene3D" id="3.30.1490.20">
    <property type="entry name" value="ATP-grasp fold, A domain"/>
    <property type="match status" value="1"/>
</dbReference>
<evidence type="ECO:0000256" key="7">
    <source>
        <dbReference type="ARBA" id="ARBA00022741"/>
    </source>
</evidence>
<feature type="binding site" evidence="13">
    <location>
        <position position="765"/>
    </location>
    <ligand>
        <name>substrate</name>
    </ligand>
</feature>
<feature type="binding site" evidence="13">
    <location>
        <position position="763"/>
    </location>
    <ligand>
        <name>substrate</name>
    </ligand>
</feature>
<evidence type="ECO:0000256" key="5">
    <source>
        <dbReference type="ARBA" id="ARBA00022679"/>
    </source>
</evidence>
<sequence length="873" mass="96671">MAKWIYSFEEGCADDKALLGGKGANLAEMTNLGLPVPPGFTITTESCIEYLKSPYFFESSLKEDVLKAVTVLEEKTGKYFSGNDSALLLVSVRSGAKFSMPGMMDTILNLGLNDLRTQTLAEQTNADFAYNCYRRLLQMFADVVYGISKDEFDDLLGYFERNAGKQAKDFTLDEHQALIDQYKQLYREHHQTFPQSSKEQLYAAIKAVFKSWNNPRAQVYRNLNNIPHDLGTAVNVQAMVFGNSDQASGTGVVFTRNPASGEHQLFGEFLLNAQGEDVVAGIRTPEPIAALEKALPQAYAAFQDYAKILENHYKDMQDIEFTIEKGKLYILQTRNGKRTAKASLKIALDLVDEGIISKKEALQRVSPATISQLIHPVFEEKALQDAPFLAQGLPASPGAATGEIVFTAERAKDYHSLGKKVILVRQETSPEDIEGMVVSQAIVTSQGGMTSHAAVVARGMGTCCVAGCGELTISEDSKTVSCGSLVLTEGDVISVDGSSGRIYSGEIPTVLVENDQELQRLLSWADEVAQLKVRANAETVQDLKTAIKFGAKGIGLARTEHMFFGQERILEMRRLILADNELETRSALKKLLEFQEEDFYQMFQAVQDKPMIIRLLDPPMHEFLPKDSQEIKALADKLHKSPEKLTRRIEQLQESNPMLGHRGCRLGITQPEIYKMQVEAVFKSAIKLSQEGLTVKPEIMIPLIADKAELDSVKAFLTQHITKLFRHQGQEPFPYEIGTMIELPRACLVADQLAQEADFFSFGTNDLTQMTYGFSRDDIGKFIGHYKEKEILPFDPFQSVDQDGVGELMRIAISKGRQVKPDLPIGICGEVGGDPASIPFFQEIGVTYVSCSPYRVPAARLAVAQAALQDEKA</sequence>
<comment type="caution">
    <text evidence="18">The sequence shown here is derived from an EMBL/GenBank/DDBJ whole genome shotgun (WGS) entry which is preliminary data.</text>
</comment>
<accession>F2C6V7</accession>
<keyword evidence="18" id="KW-0670">Pyruvate</keyword>
<dbReference type="InterPro" id="IPR018274">
    <property type="entry name" value="PEP_util_AS"/>
</dbReference>
<dbReference type="NCBIfam" id="TIGR01828">
    <property type="entry name" value="pyru_phos_dikin"/>
    <property type="match status" value="1"/>
</dbReference>
<dbReference type="RefSeq" id="WP_002915340.1">
    <property type="nucleotide sequence ID" value="NZ_GL878548.1"/>
</dbReference>
<dbReference type="GO" id="GO:0016301">
    <property type="term" value="F:kinase activity"/>
    <property type="evidence" value="ECO:0007669"/>
    <property type="project" value="UniProtKB-KW"/>
</dbReference>
<evidence type="ECO:0000256" key="11">
    <source>
        <dbReference type="ARBA" id="ARBA00032883"/>
    </source>
</evidence>
<feature type="binding site" evidence="13">
    <location>
        <position position="766"/>
    </location>
    <ligand>
        <name>substrate</name>
    </ligand>
</feature>
<dbReference type="Gene3D" id="3.20.20.60">
    <property type="entry name" value="Phosphoenolpyruvate-binding domains"/>
    <property type="match status" value="1"/>
</dbReference>
<dbReference type="PANTHER" id="PTHR22931:SF9">
    <property type="entry name" value="PYRUVATE, PHOSPHATE DIKINASE 1, CHLOROPLASTIC"/>
    <property type="match status" value="1"/>
</dbReference>
<dbReference type="InterPro" id="IPR023151">
    <property type="entry name" value="PEP_util_CS"/>
</dbReference>
<dbReference type="PROSITE" id="PS00742">
    <property type="entry name" value="PEP_ENZYMES_2"/>
    <property type="match status" value="1"/>
</dbReference>
<feature type="domain" description="PEP-utilising enzyme mobile" evidence="15">
    <location>
        <begin position="419"/>
        <end position="500"/>
    </location>
</feature>
<dbReference type="GO" id="GO:0005524">
    <property type="term" value="F:ATP binding"/>
    <property type="evidence" value="ECO:0007669"/>
    <property type="project" value="UniProtKB-KW"/>
</dbReference>
<dbReference type="InterPro" id="IPR013815">
    <property type="entry name" value="ATP_grasp_subdomain_1"/>
</dbReference>
<evidence type="ECO:0000259" key="15">
    <source>
        <dbReference type="Pfam" id="PF00391"/>
    </source>
</evidence>
<dbReference type="Gene3D" id="1.20.80.30">
    <property type="match status" value="1"/>
</dbReference>
<gene>
    <name evidence="18" type="primary">ppdK</name>
    <name evidence="18" type="ORF">HMPREF9386_0767</name>
</gene>
<keyword evidence="9" id="KW-0067">ATP-binding</keyword>
<evidence type="ECO:0000256" key="12">
    <source>
        <dbReference type="PIRSR" id="PIRSR000853-1"/>
    </source>
</evidence>
<dbReference type="InterPro" id="IPR000121">
    <property type="entry name" value="PEP_util_C"/>
</dbReference>
<evidence type="ECO:0000256" key="8">
    <source>
        <dbReference type="ARBA" id="ARBA00022777"/>
    </source>
</evidence>
<dbReference type="Pfam" id="PF00391">
    <property type="entry name" value="PEP-utilizers"/>
    <property type="match status" value="1"/>
</dbReference>
<dbReference type="PATRIC" id="fig|888813.3.peg.750"/>
<dbReference type="Gene3D" id="3.50.30.10">
    <property type="entry name" value="Phosphohistidine domain"/>
    <property type="match status" value="1"/>
</dbReference>
<dbReference type="PIRSF" id="PIRSF000853">
    <property type="entry name" value="PPDK"/>
    <property type="match status" value="1"/>
</dbReference>
<dbReference type="InterPro" id="IPR008279">
    <property type="entry name" value="PEP-util_enz_mobile_dom"/>
</dbReference>
<proteinExistence type="inferred from homology"/>
<dbReference type="HOGENOM" id="CLU_015345_0_2_9"/>
<evidence type="ECO:0000256" key="9">
    <source>
        <dbReference type="ARBA" id="ARBA00022840"/>
    </source>
</evidence>
<evidence type="ECO:0000256" key="14">
    <source>
        <dbReference type="PIRSR" id="PIRSR000853-3"/>
    </source>
</evidence>
<dbReference type="Proteomes" id="UP000005955">
    <property type="component" value="Unassembled WGS sequence"/>
</dbReference>
<keyword evidence="8 18" id="KW-0418">Kinase</keyword>
<feature type="domain" description="Pyruvate phosphate dikinase AMP/ATP-binding" evidence="16">
    <location>
        <begin position="56"/>
        <end position="289"/>
    </location>
</feature>
<dbReference type="GO" id="GO:0050242">
    <property type="term" value="F:pyruvate, phosphate dikinase activity"/>
    <property type="evidence" value="ECO:0007669"/>
    <property type="project" value="UniProtKB-EC"/>
</dbReference>
<dbReference type="Pfam" id="PF02896">
    <property type="entry name" value="PEP-utilizers_C"/>
    <property type="match status" value="1"/>
</dbReference>
<feature type="binding site" evidence="13">
    <location>
        <position position="742"/>
    </location>
    <ligand>
        <name>substrate</name>
    </ligand>
</feature>
<evidence type="ECO:0000256" key="13">
    <source>
        <dbReference type="PIRSR" id="PIRSR000853-2"/>
    </source>
</evidence>
<dbReference type="GO" id="GO:0046872">
    <property type="term" value="F:metal ion binding"/>
    <property type="evidence" value="ECO:0007669"/>
    <property type="project" value="UniProtKB-KW"/>
</dbReference>
<feature type="binding site" evidence="14">
    <location>
        <position position="766"/>
    </location>
    <ligand>
        <name>Mg(2+)</name>
        <dbReference type="ChEBI" id="CHEBI:18420"/>
    </ligand>
</feature>
<dbReference type="PANTHER" id="PTHR22931">
    <property type="entry name" value="PHOSPHOENOLPYRUVATE DIKINASE-RELATED"/>
    <property type="match status" value="1"/>
</dbReference>
<evidence type="ECO:0000256" key="2">
    <source>
        <dbReference type="ARBA" id="ARBA00007837"/>
    </source>
</evidence>
<dbReference type="EC" id="2.7.9.1" evidence="3"/>
<feature type="binding site" evidence="14">
    <location>
        <position position="742"/>
    </location>
    <ligand>
        <name>Mg(2+)</name>
        <dbReference type="ChEBI" id="CHEBI:18420"/>
    </ligand>
</feature>
<feature type="active site" description="Proton donor" evidence="12">
    <location>
        <position position="828"/>
    </location>
</feature>
<dbReference type="InterPro" id="IPR002192">
    <property type="entry name" value="PPDK_AMP/ATP-bd"/>
</dbReference>
<comment type="cofactor">
    <cofactor evidence="1 14">
        <name>Mg(2+)</name>
        <dbReference type="ChEBI" id="CHEBI:18420"/>
    </cofactor>
</comment>
<evidence type="ECO:0000256" key="3">
    <source>
        <dbReference type="ARBA" id="ARBA00011994"/>
    </source>
</evidence>
<feature type="domain" description="Pyruvate phosphate dikinase AMP/ATP-binding" evidence="16">
    <location>
        <begin position="301"/>
        <end position="348"/>
    </location>
</feature>
<keyword evidence="7" id="KW-0547">Nucleotide-binding</keyword>
<dbReference type="SUPFAM" id="SSF52009">
    <property type="entry name" value="Phosphohistidine domain"/>
    <property type="match status" value="1"/>
</dbReference>
<feature type="binding site" evidence="13">
    <location>
        <position position="614"/>
    </location>
    <ligand>
        <name>substrate</name>
    </ligand>
</feature>
<dbReference type="NCBIfam" id="NF004531">
    <property type="entry name" value="PRK05878.1"/>
    <property type="match status" value="1"/>
</dbReference>
<dbReference type="SUPFAM" id="SSF51621">
    <property type="entry name" value="Phosphoenolpyruvate/pyruvate domain"/>
    <property type="match status" value="1"/>
</dbReference>
<feature type="domain" description="Pyruvate phosphate dikinase AMP/ATP-binding" evidence="16">
    <location>
        <begin position="17"/>
        <end position="52"/>
    </location>
</feature>